<feature type="compositionally biased region" description="Basic and acidic residues" evidence="1">
    <location>
        <begin position="791"/>
        <end position="804"/>
    </location>
</feature>
<reference evidence="4" key="1">
    <citation type="journal article" date="2012" name="PLoS Genet.">
        <title>The genomes of the fungal plant pathogens Cladosporium fulvum and Dothistroma septosporum reveal adaptation to different hosts and lifestyles but also signatures of common ancestry.</title>
        <authorList>
            <person name="de Wit P.J.G.M."/>
            <person name="van der Burgt A."/>
            <person name="Oekmen B."/>
            <person name="Stergiopoulos I."/>
            <person name="Abd-Elsalam K.A."/>
            <person name="Aerts A.L."/>
            <person name="Bahkali A.H."/>
            <person name="Beenen H.G."/>
            <person name="Chettri P."/>
            <person name="Cox M.P."/>
            <person name="Datema E."/>
            <person name="de Vries R.P."/>
            <person name="Dhillon B."/>
            <person name="Ganley A.R."/>
            <person name="Griffiths S.A."/>
            <person name="Guo Y."/>
            <person name="Hamelin R.C."/>
            <person name="Henrissat B."/>
            <person name="Kabir M.S."/>
            <person name="Jashni M.K."/>
            <person name="Kema G."/>
            <person name="Klaubauf S."/>
            <person name="Lapidus A."/>
            <person name="Levasseur A."/>
            <person name="Lindquist E."/>
            <person name="Mehrabi R."/>
            <person name="Ohm R.A."/>
            <person name="Owen T.J."/>
            <person name="Salamov A."/>
            <person name="Schwelm A."/>
            <person name="Schijlen E."/>
            <person name="Sun H."/>
            <person name="van den Burg H.A."/>
            <person name="van Ham R.C.H.J."/>
            <person name="Zhang S."/>
            <person name="Goodwin S.B."/>
            <person name="Grigoriev I.V."/>
            <person name="Collemare J."/>
            <person name="Bradshaw R.E."/>
        </authorList>
    </citation>
    <scope>NUCLEOTIDE SEQUENCE [LARGE SCALE GENOMIC DNA]</scope>
    <source>
        <strain evidence="4">NZE10 / CBS 128990</strain>
    </source>
</reference>
<feature type="compositionally biased region" description="Polar residues" evidence="1">
    <location>
        <begin position="751"/>
        <end position="771"/>
    </location>
</feature>
<feature type="region of interest" description="Disordered" evidence="1">
    <location>
        <begin position="720"/>
        <end position="891"/>
    </location>
</feature>
<dbReference type="PANTHER" id="PTHR18063:SF6">
    <property type="entry name" value="UBIQUITIN CARBOXYL-TERMINAL HYDROLASE"/>
    <property type="match status" value="1"/>
</dbReference>
<gene>
    <name evidence="3" type="ORF">DOTSEDRAFT_174104</name>
</gene>
<dbReference type="EMBL" id="KB446540">
    <property type="protein sequence ID" value="EME43319.1"/>
    <property type="molecule type" value="Genomic_DNA"/>
</dbReference>
<feature type="compositionally biased region" description="Basic residues" evidence="1">
    <location>
        <begin position="920"/>
        <end position="933"/>
    </location>
</feature>
<feature type="compositionally biased region" description="Polar residues" evidence="1">
    <location>
        <begin position="152"/>
        <end position="177"/>
    </location>
</feature>
<dbReference type="Proteomes" id="UP000016933">
    <property type="component" value="Unassembled WGS sequence"/>
</dbReference>
<feature type="compositionally biased region" description="Polar residues" evidence="1">
    <location>
        <begin position="903"/>
        <end position="919"/>
    </location>
</feature>
<feature type="compositionally biased region" description="Polar residues" evidence="1">
    <location>
        <begin position="351"/>
        <end position="367"/>
    </location>
</feature>
<reference evidence="3 4" key="2">
    <citation type="journal article" date="2012" name="PLoS Pathog.">
        <title>Diverse lifestyles and strategies of plant pathogenesis encoded in the genomes of eighteen Dothideomycetes fungi.</title>
        <authorList>
            <person name="Ohm R.A."/>
            <person name="Feau N."/>
            <person name="Henrissat B."/>
            <person name="Schoch C.L."/>
            <person name="Horwitz B.A."/>
            <person name="Barry K.W."/>
            <person name="Condon B.J."/>
            <person name="Copeland A.C."/>
            <person name="Dhillon B."/>
            <person name="Glaser F."/>
            <person name="Hesse C.N."/>
            <person name="Kosti I."/>
            <person name="LaButti K."/>
            <person name="Lindquist E.A."/>
            <person name="Lucas S."/>
            <person name="Salamov A.A."/>
            <person name="Bradshaw R.E."/>
            <person name="Ciuffetti L."/>
            <person name="Hamelin R.C."/>
            <person name="Kema G.H.J."/>
            <person name="Lawrence C."/>
            <person name="Scott J.A."/>
            <person name="Spatafora J.W."/>
            <person name="Turgeon B.G."/>
            <person name="de Wit P.J.G.M."/>
            <person name="Zhong S."/>
            <person name="Goodwin S.B."/>
            <person name="Grigoriev I.V."/>
        </authorList>
    </citation>
    <scope>NUCLEOTIDE SEQUENCE [LARGE SCALE GENOMIC DNA]</scope>
    <source>
        <strain evidence="4">NZE10 / CBS 128990</strain>
    </source>
</reference>
<dbReference type="STRING" id="675120.M2Y4W7"/>
<evidence type="ECO:0000256" key="1">
    <source>
        <dbReference type="SAM" id="MobiDB-lite"/>
    </source>
</evidence>
<evidence type="ECO:0000313" key="4">
    <source>
        <dbReference type="Proteomes" id="UP000016933"/>
    </source>
</evidence>
<feature type="compositionally biased region" description="Basic and acidic residues" evidence="1">
    <location>
        <begin position="111"/>
        <end position="120"/>
    </location>
</feature>
<dbReference type="GO" id="GO:0004843">
    <property type="term" value="F:cysteine-type deubiquitinase activity"/>
    <property type="evidence" value="ECO:0007669"/>
    <property type="project" value="InterPro"/>
</dbReference>
<evidence type="ECO:0000313" key="3">
    <source>
        <dbReference type="EMBL" id="EME43319.1"/>
    </source>
</evidence>
<feature type="region of interest" description="Disordered" evidence="1">
    <location>
        <begin position="1"/>
        <end position="378"/>
    </location>
</feature>
<organism evidence="3 4">
    <name type="scientific">Dothistroma septosporum (strain NZE10 / CBS 128990)</name>
    <name type="common">Red band needle blight fungus</name>
    <name type="synonym">Mycosphaerella pini</name>
    <dbReference type="NCBI Taxonomy" id="675120"/>
    <lineage>
        <taxon>Eukaryota</taxon>
        <taxon>Fungi</taxon>
        <taxon>Dikarya</taxon>
        <taxon>Ascomycota</taxon>
        <taxon>Pezizomycotina</taxon>
        <taxon>Dothideomycetes</taxon>
        <taxon>Dothideomycetidae</taxon>
        <taxon>Mycosphaerellales</taxon>
        <taxon>Mycosphaerellaceae</taxon>
        <taxon>Dothistroma</taxon>
    </lineage>
</organism>
<feature type="compositionally biased region" description="Pro residues" evidence="1">
    <location>
        <begin position="308"/>
        <end position="331"/>
    </location>
</feature>
<dbReference type="eggNOG" id="KOG2427">
    <property type="taxonomic scope" value="Eukaryota"/>
</dbReference>
<dbReference type="GO" id="GO:1990380">
    <property type="term" value="F:K48-linked deubiquitinase activity"/>
    <property type="evidence" value="ECO:0007669"/>
    <property type="project" value="InterPro"/>
</dbReference>
<feature type="region of interest" description="Disordered" evidence="1">
    <location>
        <begin position="903"/>
        <end position="946"/>
    </location>
</feature>
<dbReference type="InterPro" id="IPR007518">
    <property type="entry name" value="MINDY"/>
</dbReference>
<feature type="compositionally biased region" description="Polar residues" evidence="1">
    <location>
        <begin position="29"/>
        <end position="51"/>
    </location>
</feature>
<dbReference type="Pfam" id="PF04424">
    <property type="entry name" value="MINDY_DUB"/>
    <property type="match status" value="1"/>
</dbReference>
<protein>
    <recommendedName>
        <fullName evidence="2">MINDY deubiquitinase domain-containing protein</fullName>
    </recommendedName>
</protein>
<feature type="compositionally biased region" description="Pro residues" evidence="1">
    <location>
        <begin position="183"/>
        <end position="199"/>
    </location>
</feature>
<feature type="compositionally biased region" description="Polar residues" evidence="1">
    <location>
        <begin position="832"/>
        <end position="845"/>
    </location>
</feature>
<feature type="compositionally biased region" description="Low complexity" evidence="1">
    <location>
        <begin position="1"/>
        <end position="23"/>
    </location>
</feature>
<dbReference type="OMA" id="NVNPMFV"/>
<dbReference type="GO" id="GO:0005829">
    <property type="term" value="C:cytosol"/>
    <property type="evidence" value="ECO:0007669"/>
    <property type="project" value="TreeGrafter"/>
</dbReference>
<feature type="compositionally biased region" description="Low complexity" evidence="1">
    <location>
        <begin position="223"/>
        <end position="232"/>
    </location>
</feature>
<feature type="compositionally biased region" description="Pro residues" evidence="1">
    <location>
        <begin position="287"/>
        <end position="297"/>
    </location>
</feature>
<evidence type="ECO:0000259" key="2">
    <source>
        <dbReference type="Pfam" id="PF04424"/>
    </source>
</evidence>
<dbReference type="GO" id="GO:0016807">
    <property type="term" value="F:cysteine-type carboxypeptidase activity"/>
    <property type="evidence" value="ECO:0007669"/>
    <property type="project" value="TreeGrafter"/>
</dbReference>
<dbReference type="InterPro" id="IPR033979">
    <property type="entry name" value="MINDY_domain"/>
</dbReference>
<dbReference type="GO" id="GO:0071108">
    <property type="term" value="P:protein K48-linked deubiquitination"/>
    <property type="evidence" value="ECO:0007669"/>
    <property type="project" value="TreeGrafter"/>
</dbReference>
<dbReference type="OrthoDB" id="10261212at2759"/>
<feature type="domain" description="MINDY deubiquitinase" evidence="2">
    <location>
        <begin position="382"/>
        <end position="686"/>
    </location>
</feature>
<keyword evidence="4" id="KW-1185">Reference proteome</keyword>
<dbReference type="AlphaFoldDB" id="M2Y4W7"/>
<sequence length="970" mass="105777">MVTRKPVAPQADTAAATAASNARPPYPQTPTVQSAKTDPSSIYSQDLNTSPAFDLIDMGEARQRPRRDSDVSSHGTWDSEGSDRDDETPGDFVEVPQPLKIRSSQQNIQQDFKEDNKDKLPAILRPGPANGLAGVGTRGQEQQSYEEEVKSNPWQLESKNPYLQKQQTGPTESSQKVWEQPTHQPPPPPPLPAQPPPVPLIALPSAPAVELPTVTTPADELSRLSLSDRQSQGTAATWETAENFEVPQHGQSPFPHPPKATFSGSLAGSPSATFPQSNPWSEGHEVSPPPTAPPKDPLTPARQQQPEFAPPPGPPPVKPAEPVYTPPPGQPPAQAGPLVDRGEQPMPAPTPISTQAQSSAMRSNESVPETPGTRARRQKSETYLIKHINWQDASPGRPEMRRSPILIQNENGPCPLLALVNALVLSTPASLDTALIETLRTREQVSLGLLLDAVIDELMSGRRGDAAEGLPDVVDLYSFLLALHTGMNVNPRFVTPATPQRGSYDGHPSSMNGVHPVHRAQHKPGCFEETREMRLYSTFSVPLIHGWIAPYNTPAYSAFERSARTFEDAQNIQFAEADLEHKLRSEGLNFQEQQNLEDIQLIKQFLRNWPTQLTDYGLETTTSSLQPGQIAILFRNNHFSTLYKEPKHGALMTLVTDAGYSSHDEIVWESLVDVNGAASEMFSGDFRTVSHGQDAMLNLNMSAAGSEDWQNVNKRIRYHDQRPSAPAGTVVQSTGELDETPPPLPGPRPASTRTSENVDSADSQSPALSPSEQEDHDLALALQLQEEEEDQQRQAEERRRREQQLSEQFLSSEERPPQIPPRRSQGGRGGSTMNMPVTGRRTTGPSARPAVNRPADDGNPDAPPTYEQSASDRPYRPAGATAPPTQGNPLNALDALRRQQNGFAQQSPISVNSAGVQTQHGRRLSGNRIRRRSSQMGVGGDGPAPAYPGRTHVQGAANLNDTQDERCVIM</sequence>
<feature type="compositionally biased region" description="Polar residues" evidence="1">
    <location>
        <begin position="262"/>
        <end position="280"/>
    </location>
</feature>
<feature type="compositionally biased region" description="Basic and acidic residues" evidence="1">
    <location>
        <begin position="59"/>
        <end position="71"/>
    </location>
</feature>
<proteinExistence type="predicted"/>
<dbReference type="GO" id="GO:0071944">
    <property type="term" value="C:cell periphery"/>
    <property type="evidence" value="ECO:0007669"/>
    <property type="project" value="TreeGrafter"/>
</dbReference>
<dbReference type="HOGENOM" id="CLU_007080_1_0_1"/>
<accession>M2Y4W7</accession>
<name>M2Y4W7_DOTSN</name>
<dbReference type="PANTHER" id="PTHR18063">
    <property type="entry name" value="NF-E2 INDUCIBLE PROTEIN"/>
    <property type="match status" value="1"/>
</dbReference>